<sequence length="53" mass="5782">MLRRVSLLLVERPGRGHGGSARAPERAGPRDRSNPGAWEGQPNQRCGSGARFR</sequence>
<dbReference type="HOGENOM" id="CLU_3063989_0_0_11"/>
<dbReference type="STRING" id="1205910.B005_1734"/>
<proteinExistence type="predicted"/>
<dbReference type="EMBL" id="CP003788">
    <property type="protein sequence ID" value="AFR09899.1"/>
    <property type="molecule type" value="Genomic_DNA"/>
</dbReference>
<dbReference type="AlphaFoldDB" id="J7LG72"/>
<accession>J7LG72</accession>
<reference evidence="2 3" key="1">
    <citation type="journal article" date="2012" name="J. Bacteriol.">
        <title>Whole-Genome Sequence of Nocardiopsis alba Strain ATCC BAA-2165, Associated with Honeybees.</title>
        <authorList>
            <person name="Qiao J."/>
            <person name="Chen L."/>
            <person name="Li Y."/>
            <person name="Wang J."/>
            <person name="Zhang W."/>
            <person name="Chen S."/>
        </authorList>
    </citation>
    <scope>NUCLEOTIDE SEQUENCE [LARGE SCALE GENOMIC DNA]</scope>
    <source>
        <strain evidence="3">ATCC BAA-2165 / BE74</strain>
    </source>
</reference>
<dbReference type="KEGG" id="nal:B005_1734"/>
<protein>
    <submittedName>
        <fullName evidence="2">Uncharacterized protein</fullName>
    </submittedName>
</protein>
<organism evidence="2 3">
    <name type="scientific">Nocardiopsis alba (strain ATCC BAA-2165 / BE74)</name>
    <dbReference type="NCBI Taxonomy" id="1205910"/>
    <lineage>
        <taxon>Bacteria</taxon>
        <taxon>Bacillati</taxon>
        <taxon>Actinomycetota</taxon>
        <taxon>Actinomycetes</taxon>
        <taxon>Streptosporangiales</taxon>
        <taxon>Nocardiopsidaceae</taxon>
        <taxon>Nocardiopsis</taxon>
    </lineage>
</organism>
<evidence type="ECO:0000313" key="2">
    <source>
        <dbReference type="EMBL" id="AFR09899.1"/>
    </source>
</evidence>
<dbReference type="Proteomes" id="UP000003779">
    <property type="component" value="Chromosome"/>
</dbReference>
<gene>
    <name evidence="2" type="ordered locus">B005_1734</name>
</gene>
<evidence type="ECO:0000313" key="3">
    <source>
        <dbReference type="Proteomes" id="UP000003779"/>
    </source>
</evidence>
<feature type="compositionally biased region" description="Basic and acidic residues" evidence="1">
    <location>
        <begin position="23"/>
        <end position="33"/>
    </location>
</feature>
<feature type="region of interest" description="Disordered" evidence="1">
    <location>
        <begin position="1"/>
        <end position="53"/>
    </location>
</feature>
<evidence type="ECO:0000256" key="1">
    <source>
        <dbReference type="SAM" id="MobiDB-lite"/>
    </source>
</evidence>
<dbReference type="PATRIC" id="fig|1205910.3.peg.1644"/>
<reference evidence="3" key="2">
    <citation type="submission" date="2012-08" db="EMBL/GenBank/DDBJ databases">
        <title>Whole-genome sequence of Nocardiopsis alba strain ATCC BAA-2165 associated with honeybees.</title>
        <authorList>
            <person name="Qiao J."/>
            <person name="Chen L."/>
            <person name="Li Y."/>
            <person name="Wang J."/>
            <person name="Zhang W."/>
            <person name="Chen S."/>
        </authorList>
    </citation>
    <scope>NUCLEOTIDE SEQUENCE [LARGE SCALE GENOMIC DNA]</scope>
    <source>
        <strain evidence="3">ATCC BAA-2165 / BE74</strain>
    </source>
</reference>
<name>J7LG72_NOCAA</name>